<reference evidence="1 2" key="1">
    <citation type="submission" date="2019-11" db="EMBL/GenBank/DDBJ databases">
        <title>Whole-genome sequence of a the green, strictly anaerobic photosynthetic bacterium Heliobacillus mobilis DSM 6151.</title>
        <authorList>
            <person name="Kyndt J.A."/>
            <person name="Meyer T.E."/>
        </authorList>
    </citation>
    <scope>NUCLEOTIDE SEQUENCE [LARGE SCALE GENOMIC DNA]</scope>
    <source>
        <strain evidence="1 2">DSM 6151</strain>
    </source>
</reference>
<dbReference type="Proteomes" id="UP000430670">
    <property type="component" value="Unassembled WGS sequence"/>
</dbReference>
<dbReference type="RefSeq" id="WP_170291692.1">
    <property type="nucleotide sequence ID" value="NZ_WNKU01000004.1"/>
</dbReference>
<protein>
    <submittedName>
        <fullName evidence="1">Nucleotidyltransferase</fullName>
    </submittedName>
</protein>
<dbReference type="Gene3D" id="1.20.120.330">
    <property type="entry name" value="Nucleotidyltransferases domain 2"/>
    <property type="match status" value="1"/>
</dbReference>
<name>A0A6I3SHP7_HELMO</name>
<organism evidence="1 2">
    <name type="scientific">Heliobacterium mobile</name>
    <name type="common">Heliobacillus mobilis</name>
    <dbReference type="NCBI Taxonomy" id="28064"/>
    <lineage>
        <taxon>Bacteria</taxon>
        <taxon>Bacillati</taxon>
        <taxon>Bacillota</taxon>
        <taxon>Clostridia</taxon>
        <taxon>Eubacteriales</taxon>
        <taxon>Heliobacteriaceae</taxon>
        <taxon>Heliobacterium</taxon>
    </lineage>
</organism>
<evidence type="ECO:0000313" key="2">
    <source>
        <dbReference type="Proteomes" id="UP000430670"/>
    </source>
</evidence>
<dbReference type="AlphaFoldDB" id="A0A6I3SHP7"/>
<dbReference type="GO" id="GO:0016740">
    <property type="term" value="F:transferase activity"/>
    <property type="evidence" value="ECO:0007669"/>
    <property type="project" value="UniProtKB-KW"/>
</dbReference>
<accession>A0A6I3SHP7</accession>
<dbReference type="Pfam" id="PF08780">
    <property type="entry name" value="NTase_sub_bind"/>
    <property type="match status" value="1"/>
</dbReference>
<dbReference type="NCBIfam" id="TIGR01987">
    <property type="entry name" value="HI0074"/>
    <property type="match status" value="1"/>
</dbReference>
<dbReference type="EMBL" id="WNKU01000004">
    <property type="protein sequence ID" value="MTV48394.1"/>
    <property type="molecule type" value="Genomic_DNA"/>
</dbReference>
<keyword evidence="2" id="KW-1185">Reference proteome</keyword>
<sequence length="131" mass="15647">MNEERVQEKLHNYQKALERLQGALNVENPPEYLYDAVIKRFEFTYEMAWKLMKSFMEYKGGADLRFPRDIFKEAYATGIIEDGEVWISMLKDRNLTSHTYDESSARSIYYRVKAIYFVHLTTLKTTLERKL</sequence>
<proteinExistence type="predicted"/>
<keyword evidence="1" id="KW-0808">Transferase</keyword>
<evidence type="ECO:0000313" key="1">
    <source>
        <dbReference type="EMBL" id="MTV48394.1"/>
    </source>
</evidence>
<dbReference type="InterPro" id="IPR010235">
    <property type="entry name" value="HepT"/>
</dbReference>
<gene>
    <name evidence="1" type="ORF">GJ688_05280</name>
</gene>
<dbReference type="SUPFAM" id="SSF81593">
    <property type="entry name" value="Nucleotidyltransferase substrate binding subunit/domain"/>
    <property type="match status" value="1"/>
</dbReference>
<comment type="caution">
    <text evidence="1">The sequence shown here is derived from an EMBL/GenBank/DDBJ whole genome shotgun (WGS) entry which is preliminary data.</text>
</comment>